<protein>
    <submittedName>
        <fullName evidence="2">Beta-lactamase/transpeptidase-like protein</fullName>
    </submittedName>
</protein>
<dbReference type="SUPFAM" id="SSF56601">
    <property type="entry name" value="beta-lactamase/transpeptidase-like"/>
    <property type="match status" value="1"/>
</dbReference>
<accession>A0A9P5YZ36</accession>
<evidence type="ECO:0000313" key="3">
    <source>
        <dbReference type="Proteomes" id="UP000807469"/>
    </source>
</evidence>
<dbReference type="EMBL" id="MU155286">
    <property type="protein sequence ID" value="KAF9476675.1"/>
    <property type="molecule type" value="Genomic_DNA"/>
</dbReference>
<comment type="caution">
    <text evidence="2">The sequence shown here is derived from an EMBL/GenBank/DDBJ whole genome shotgun (WGS) entry which is preliminary data.</text>
</comment>
<reference evidence="2" key="1">
    <citation type="submission" date="2020-11" db="EMBL/GenBank/DDBJ databases">
        <authorList>
            <consortium name="DOE Joint Genome Institute"/>
            <person name="Ahrendt S."/>
            <person name="Riley R."/>
            <person name="Andreopoulos W."/>
            <person name="Labutti K."/>
            <person name="Pangilinan J."/>
            <person name="Ruiz-Duenas F.J."/>
            <person name="Barrasa J.M."/>
            <person name="Sanchez-Garcia M."/>
            <person name="Camarero S."/>
            <person name="Miyauchi S."/>
            <person name="Serrano A."/>
            <person name="Linde D."/>
            <person name="Babiker R."/>
            <person name="Drula E."/>
            <person name="Ayuso-Fernandez I."/>
            <person name="Pacheco R."/>
            <person name="Padilla G."/>
            <person name="Ferreira P."/>
            <person name="Barriuso J."/>
            <person name="Kellner H."/>
            <person name="Castanera R."/>
            <person name="Alfaro M."/>
            <person name="Ramirez L."/>
            <person name="Pisabarro A.G."/>
            <person name="Kuo A."/>
            <person name="Tritt A."/>
            <person name="Lipzen A."/>
            <person name="He G."/>
            <person name="Yan M."/>
            <person name="Ng V."/>
            <person name="Cullen D."/>
            <person name="Martin F."/>
            <person name="Rosso M.-N."/>
            <person name="Henrissat B."/>
            <person name="Hibbett D."/>
            <person name="Martinez A.T."/>
            <person name="Grigoriev I.V."/>
        </authorList>
    </citation>
    <scope>NUCLEOTIDE SEQUENCE</scope>
    <source>
        <strain evidence="2">CIRM-BRFM 674</strain>
    </source>
</reference>
<name>A0A9P5YZ36_9AGAR</name>
<dbReference type="InterPro" id="IPR001466">
    <property type="entry name" value="Beta-lactam-related"/>
</dbReference>
<feature type="domain" description="Beta-lactamase-related" evidence="1">
    <location>
        <begin position="13"/>
        <end position="396"/>
    </location>
</feature>
<dbReference type="InterPro" id="IPR050789">
    <property type="entry name" value="Diverse_Enzym_Activities"/>
</dbReference>
<dbReference type="PANTHER" id="PTHR43283">
    <property type="entry name" value="BETA-LACTAMASE-RELATED"/>
    <property type="match status" value="1"/>
</dbReference>
<dbReference type="OrthoDB" id="428260at2759"/>
<proteinExistence type="predicted"/>
<dbReference type="Proteomes" id="UP000807469">
    <property type="component" value="Unassembled WGS sequence"/>
</dbReference>
<evidence type="ECO:0000313" key="2">
    <source>
        <dbReference type="EMBL" id="KAF9476675.1"/>
    </source>
</evidence>
<dbReference type="PANTHER" id="PTHR43283:SF3">
    <property type="entry name" value="BETA-LACTAMASE FAMILY PROTEIN (AFU_ORTHOLOGUE AFUA_5G07500)"/>
    <property type="match status" value="1"/>
</dbReference>
<dbReference type="Gene3D" id="3.40.710.10">
    <property type="entry name" value="DD-peptidase/beta-lactamase superfamily"/>
    <property type="match status" value="1"/>
</dbReference>
<keyword evidence="3" id="KW-1185">Reference proteome</keyword>
<dbReference type="InterPro" id="IPR012338">
    <property type="entry name" value="Beta-lactam/transpept-like"/>
</dbReference>
<gene>
    <name evidence="2" type="ORF">BDN70DRAFT_882140</name>
</gene>
<dbReference type="AlphaFoldDB" id="A0A9P5YZ36"/>
<organism evidence="2 3">
    <name type="scientific">Pholiota conissans</name>
    <dbReference type="NCBI Taxonomy" id="109636"/>
    <lineage>
        <taxon>Eukaryota</taxon>
        <taxon>Fungi</taxon>
        <taxon>Dikarya</taxon>
        <taxon>Basidiomycota</taxon>
        <taxon>Agaricomycotina</taxon>
        <taxon>Agaricomycetes</taxon>
        <taxon>Agaricomycetidae</taxon>
        <taxon>Agaricales</taxon>
        <taxon>Agaricineae</taxon>
        <taxon>Strophariaceae</taxon>
        <taxon>Pholiota</taxon>
    </lineage>
</organism>
<dbReference type="Pfam" id="PF00144">
    <property type="entry name" value="Beta-lactamase"/>
    <property type="match status" value="1"/>
</dbReference>
<evidence type="ECO:0000259" key="1">
    <source>
        <dbReference type="Pfam" id="PF00144"/>
    </source>
</evidence>
<sequence length="405" mass="44415">MVILTEEGKVALNSLLAQAIAENRVPGAYFAAGTADGTLYSGSAGIRSFRDPTSGKVDENSVFWICSMTKLVVTVAIIQLIEAGKITLETPVDSIVPELANPVVVDDINALEYTFKPAQNKMLIKHLLNHSSGLHYVPSHRKASPESLGPAYTAVGYGGDFSWRKFFELIRNGLPVVPLAFEPGTSWAYGWSCDIVALIVERVTSKSIEEYCKEKIFGPIGMKTTSFYLTPELEKNIVSMTYRRKDGALEVWNGQLGIIEREPSKVGILLGGIGTYTNLDDYLLFLRHLLQIQAGTATNPLLSVGSASNLFRPSLPEHCVEEIKAFGGWEDCQFGYGLCLANSDWPGRRKKGSGFWYGWAGTYYFMDPTTGLAVVYGTQVVPTNDPEVVKLWGQLETALYAGLKD</sequence>